<dbReference type="Gene3D" id="3.30.200.20">
    <property type="entry name" value="Phosphorylase Kinase, domain 1"/>
    <property type="match status" value="1"/>
</dbReference>
<feature type="compositionally biased region" description="Basic residues" evidence="9">
    <location>
        <begin position="32"/>
        <end position="41"/>
    </location>
</feature>
<comment type="similarity">
    <text evidence="6">Belongs to the protein kinase superfamily. CMGC Ser/Thr protein kinase family. Lammer subfamily.</text>
</comment>
<evidence type="ECO:0000259" key="10">
    <source>
        <dbReference type="PROSITE" id="PS50011"/>
    </source>
</evidence>
<feature type="compositionally biased region" description="Basic residues" evidence="9">
    <location>
        <begin position="73"/>
        <end position="82"/>
    </location>
</feature>
<name>A0AAV7K1W5_9METZ</name>
<keyword evidence="3 7" id="KW-0547">Nucleotide-binding</keyword>
<sequence length="466" mass="54972">MDGAFRAEFQTSFFRDREDAYQTYLPPPSHSYRSRSLSRRTRSTEKLHWHRKTSTQHQSPHTTYRETTGSSFHSRRHKRHSNGRSQRGKSGERRKRRQRSPKDEHPIEDDKDGHLIYFAEDILDSRYIIIGTLGEGTFGKVAHCRHKYTGEEVAVKIIKNVDKYRYSAKIEIRILESISKASGEGKKLCVKMLDWFDHNGHICIVFELLGLSVFDFLKDNEYEPYTLETVRDISYQLIKSIKFLHEHKLTHTDLKPENIMFVETEYTERAGKRGKRLNRTLVSSEIRLIDFGSATHDDEHHSTIVSTRHYRGPEVLLELGWSHPCDLWSIGTIIFELYKGHTLFQTHDNREHLIMMERILGPFPRRMIEGTRKGKYFFKGRVDWDDRSPESKYVREHCYNLKRYQIGKSHEEDLLFDLIARLLEYQPEKRLTANEALQHPFFCPLPSALRSDCRKNETKLVGDVWS</sequence>
<organism evidence="11 12">
    <name type="scientific">Oopsacas minuta</name>
    <dbReference type="NCBI Taxonomy" id="111878"/>
    <lineage>
        <taxon>Eukaryota</taxon>
        <taxon>Metazoa</taxon>
        <taxon>Porifera</taxon>
        <taxon>Hexactinellida</taxon>
        <taxon>Hexasterophora</taxon>
        <taxon>Lyssacinosida</taxon>
        <taxon>Leucopsacidae</taxon>
        <taxon>Oopsacas</taxon>
    </lineage>
</organism>
<evidence type="ECO:0000256" key="2">
    <source>
        <dbReference type="ARBA" id="ARBA00022679"/>
    </source>
</evidence>
<keyword evidence="4 11" id="KW-0418">Kinase</keyword>
<evidence type="ECO:0000256" key="6">
    <source>
        <dbReference type="ARBA" id="ARBA00037966"/>
    </source>
</evidence>
<protein>
    <submittedName>
        <fullName evidence="11">Dual specificity protein kinase CLK2-like</fullName>
    </submittedName>
</protein>
<dbReference type="GO" id="GO:0005524">
    <property type="term" value="F:ATP binding"/>
    <property type="evidence" value="ECO:0007669"/>
    <property type="project" value="UniProtKB-UniRule"/>
</dbReference>
<proteinExistence type="inferred from homology"/>
<evidence type="ECO:0000256" key="3">
    <source>
        <dbReference type="ARBA" id="ARBA00022741"/>
    </source>
</evidence>
<evidence type="ECO:0000256" key="5">
    <source>
        <dbReference type="ARBA" id="ARBA00022840"/>
    </source>
</evidence>
<dbReference type="PROSITE" id="PS50011">
    <property type="entry name" value="PROTEIN_KINASE_DOM"/>
    <property type="match status" value="1"/>
</dbReference>
<evidence type="ECO:0000256" key="1">
    <source>
        <dbReference type="ARBA" id="ARBA00022527"/>
    </source>
</evidence>
<dbReference type="PANTHER" id="PTHR45646">
    <property type="entry name" value="SERINE/THREONINE-PROTEIN KINASE DOA-RELATED"/>
    <property type="match status" value="1"/>
</dbReference>
<dbReference type="InterPro" id="IPR051175">
    <property type="entry name" value="CLK_kinases"/>
</dbReference>
<feature type="binding site" evidence="7">
    <location>
        <position position="156"/>
    </location>
    <ligand>
        <name>ATP</name>
        <dbReference type="ChEBI" id="CHEBI:30616"/>
    </ligand>
</feature>
<dbReference type="SUPFAM" id="SSF56112">
    <property type="entry name" value="Protein kinase-like (PK-like)"/>
    <property type="match status" value="1"/>
</dbReference>
<feature type="region of interest" description="Disordered" evidence="9">
    <location>
        <begin position="1"/>
        <end position="109"/>
    </location>
</feature>
<evidence type="ECO:0000313" key="11">
    <source>
        <dbReference type="EMBL" id="KAI6654938.1"/>
    </source>
</evidence>
<dbReference type="CDD" id="cd14134">
    <property type="entry name" value="PKc_CLK"/>
    <property type="match status" value="1"/>
</dbReference>
<dbReference type="Proteomes" id="UP001165289">
    <property type="component" value="Unassembled WGS sequence"/>
</dbReference>
<feature type="domain" description="Protein kinase" evidence="10">
    <location>
        <begin position="127"/>
        <end position="442"/>
    </location>
</feature>
<feature type="compositionally biased region" description="Polar residues" evidence="9">
    <location>
        <begin position="55"/>
        <end position="69"/>
    </location>
</feature>
<evidence type="ECO:0000256" key="4">
    <source>
        <dbReference type="ARBA" id="ARBA00022777"/>
    </source>
</evidence>
<accession>A0AAV7K1W5</accession>
<evidence type="ECO:0000256" key="7">
    <source>
        <dbReference type="PROSITE-ProRule" id="PRU10141"/>
    </source>
</evidence>
<comment type="caution">
    <text evidence="11">The sequence shown here is derived from an EMBL/GenBank/DDBJ whole genome shotgun (WGS) entry which is preliminary data.</text>
</comment>
<dbReference type="EMBL" id="JAKMXF010000221">
    <property type="protein sequence ID" value="KAI6654938.1"/>
    <property type="molecule type" value="Genomic_DNA"/>
</dbReference>
<keyword evidence="5 7" id="KW-0067">ATP-binding</keyword>
<dbReference type="InterPro" id="IPR011009">
    <property type="entry name" value="Kinase-like_dom_sf"/>
</dbReference>
<gene>
    <name evidence="11" type="ORF">LOD99_2817</name>
</gene>
<keyword evidence="1 8" id="KW-0723">Serine/threonine-protein kinase</keyword>
<dbReference type="GO" id="GO:0005634">
    <property type="term" value="C:nucleus"/>
    <property type="evidence" value="ECO:0007669"/>
    <property type="project" value="TreeGrafter"/>
</dbReference>
<dbReference type="PROSITE" id="PS00107">
    <property type="entry name" value="PROTEIN_KINASE_ATP"/>
    <property type="match status" value="1"/>
</dbReference>
<evidence type="ECO:0000256" key="8">
    <source>
        <dbReference type="RuleBase" id="RU000304"/>
    </source>
</evidence>
<evidence type="ECO:0000313" key="12">
    <source>
        <dbReference type="Proteomes" id="UP001165289"/>
    </source>
</evidence>
<dbReference type="GO" id="GO:0043484">
    <property type="term" value="P:regulation of RNA splicing"/>
    <property type="evidence" value="ECO:0007669"/>
    <property type="project" value="TreeGrafter"/>
</dbReference>
<dbReference type="InterPro" id="IPR000719">
    <property type="entry name" value="Prot_kinase_dom"/>
</dbReference>
<dbReference type="InterPro" id="IPR017441">
    <property type="entry name" value="Protein_kinase_ATP_BS"/>
</dbReference>
<dbReference type="Gene3D" id="1.10.510.10">
    <property type="entry name" value="Transferase(Phosphotransferase) domain 1"/>
    <property type="match status" value="1"/>
</dbReference>
<keyword evidence="12" id="KW-1185">Reference proteome</keyword>
<dbReference type="Pfam" id="PF00069">
    <property type="entry name" value="Pkinase"/>
    <property type="match status" value="1"/>
</dbReference>
<dbReference type="PROSITE" id="PS00108">
    <property type="entry name" value="PROTEIN_KINASE_ST"/>
    <property type="match status" value="1"/>
</dbReference>
<dbReference type="InterPro" id="IPR008271">
    <property type="entry name" value="Ser/Thr_kinase_AS"/>
</dbReference>
<dbReference type="SMART" id="SM00220">
    <property type="entry name" value="S_TKc"/>
    <property type="match status" value="1"/>
</dbReference>
<evidence type="ECO:0000256" key="9">
    <source>
        <dbReference type="SAM" id="MobiDB-lite"/>
    </source>
</evidence>
<keyword evidence="2" id="KW-0808">Transferase</keyword>
<dbReference type="AlphaFoldDB" id="A0AAV7K1W5"/>
<reference evidence="11 12" key="1">
    <citation type="journal article" date="2023" name="BMC Biol.">
        <title>The compact genome of the sponge Oopsacas minuta (Hexactinellida) is lacking key metazoan core genes.</title>
        <authorList>
            <person name="Santini S."/>
            <person name="Schenkelaars Q."/>
            <person name="Jourda C."/>
            <person name="Duchesne M."/>
            <person name="Belahbib H."/>
            <person name="Rocher C."/>
            <person name="Selva M."/>
            <person name="Riesgo A."/>
            <person name="Vervoort M."/>
            <person name="Leys S.P."/>
            <person name="Kodjabachian L."/>
            <person name="Le Bivic A."/>
            <person name="Borchiellini C."/>
            <person name="Claverie J.M."/>
            <person name="Renard E."/>
        </authorList>
    </citation>
    <scope>NUCLEOTIDE SEQUENCE [LARGE SCALE GENOMIC DNA]</scope>
    <source>
        <strain evidence="11">SPO-2</strain>
    </source>
</reference>
<dbReference type="GO" id="GO:0004674">
    <property type="term" value="F:protein serine/threonine kinase activity"/>
    <property type="evidence" value="ECO:0007669"/>
    <property type="project" value="UniProtKB-KW"/>
</dbReference>
<dbReference type="PANTHER" id="PTHR45646:SF11">
    <property type="entry name" value="SERINE_THREONINE-PROTEIN KINASE DOA"/>
    <property type="match status" value="1"/>
</dbReference>